<evidence type="ECO:0000256" key="1">
    <source>
        <dbReference type="ARBA" id="ARBA00022737"/>
    </source>
</evidence>
<evidence type="ECO:0000313" key="5">
    <source>
        <dbReference type="Proteomes" id="UP001314635"/>
    </source>
</evidence>
<evidence type="ECO:0000256" key="2">
    <source>
        <dbReference type="ARBA" id="ARBA00022803"/>
    </source>
</evidence>
<dbReference type="RefSeq" id="WP_172237241.1">
    <property type="nucleotide sequence ID" value="NZ_JABFDP010000015.1"/>
</dbReference>
<gene>
    <name evidence="4" type="ORF">JQ619_34735</name>
</gene>
<dbReference type="EMBL" id="JAFCLK010000051">
    <property type="protein sequence ID" value="MBR1140918.1"/>
    <property type="molecule type" value="Genomic_DNA"/>
</dbReference>
<keyword evidence="5" id="KW-1185">Reference proteome</keyword>
<dbReference type="InterPro" id="IPR051012">
    <property type="entry name" value="CellSynth/LPSAsmb/PSIAsmb"/>
</dbReference>
<name>A0ABS5GI44_9BRAD</name>
<feature type="repeat" description="TPR" evidence="3">
    <location>
        <begin position="178"/>
        <end position="211"/>
    </location>
</feature>
<dbReference type="PROSITE" id="PS50005">
    <property type="entry name" value="TPR"/>
    <property type="match status" value="1"/>
</dbReference>
<reference evidence="5" key="1">
    <citation type="journal article" date="2021" name="ISME J.">
        <title>Evolutionary origin and ecological implication of a unique nif island in free-living Bradyrhizobium lineages.</title>
        <authorList>
            <person name="Tao J."/>
        </authorList>
    </citation>
    <scope>NUCLEOTIDE SEQUENCE [LARGE SCALE GENOMIC DNA]</scope>
    <source>
        <strain evidence="5">SZCCT0094</strain>
    </source>
</reference>
<proteinExistence type="predicted"/>
<accession>A0ABS5GI44</accession>
<dbReference type="SUPFAM" id="SSF48452">
    <property type="entry name" value="TPR-like"/>
    <property type="match status" value="1"/>
</dbReference>
<dbReference type="Proteomes" id="UP001314635">
    <property type="component" value="Unassembled WGS sequence"/>
</dbReference>
<keyword evidence="1" id="KW-0677">Repeat</keyword>
<sequence length="282" mass="30382">MSKAQNRLQAQALQEAIQALRGRQFARAEQIAASILRTAKTDRAALLVHAHALLGQQRASEAVAPLEKAILRGSDPELETLLGAALCESRRGADGIAQLRKTAARRPPFLPAFQELAGRLAKSAELTEAIKVIEDALALAPDSVDLKLDLGRLCLQANDRARARANLVAAREAAPGRPDILVELAWVQFLDGDYAEAAGTYKHALGLRPEDTQTRANLAMCLMEMGDRAGAEAALRTVVRGRPHLLSRAAYTMVVSSHGRFFFRPSDAAKFLQVEGAAALKP</sequence>
<dbReference type="PANTHER" id="PTHR45586">
    <property type="entry name" value="TPR REPEAT-CONTAINING PROTEIN PA4667"/>
    <property type="match status" value="1"/>
</dbReference>
<dbReference type="InterPro" id="IPR011990">
    <property type="entry name" value="TPR-like_helical_dom_sf"/>
</dbReference>
<comment type="caution">
    <text evidence="4">The sequence shown here is derived from an EMBL/GenBank/DDBJ whole genome shotgun (WGS) entry which is preliminary data.</text>
</comment>
<dbReference type="Pfam" id="PF14559">
    <property type="entry name" value="TPR_19"/>
    <property type="match status" value="2"/>
</dbReference>
<keyword evidence="2 3" id="KW-0802">TPR repeat</keyword>
<evidence type="ECO:0000256" key="3">
    <source>
        <dbReference type="PROSITE-ProRule" id="PRU00339"/>
    </source>
</evidence>
<evidence type="ECO:0000313" key="4">
    <source>
        <dbReference type="EMBL" id="MBR1140918.1"/>
    </source>
</evidence>
<dbReference type="SMART" id="SM00028">
    <property type="entry name" value="TPR"/>
    <property type="match status" value="4"/>
</dbReference>
<dbReference type="Gene3D" id="1.25.40.10">
    <property type="entry name" value="Tetratricopeptide repeat domain"/>
    <property type="match status" value="1"/>
</dbReference>
<organism evidence="4 5">
    <name type="scientific">Bradyrhizobium denitrificans</name>
    <dbReference type="NCBI Taxonomy" id="2734912"/>
    <lineage>
        <taxon>Bacteria</taxon>
        <taxon>Pseudomonadati</taxon>
        <taxon>Pseudomonadota</taxon>
        <taxon>Alphaproteobacteria</taxon>
        <taxon>Hyphomicrobiales</taxon>
        <taxon>Nitrobacteraceae</taxon>
        <taxon>Bradyrhizobium</taxon>
    </lineage>
</organism>
<dbReference type="PANTHER" id="PTHR45586:SF1">
    <property type="entry name" value="LIPOPOLYSACCHARIDE ASSEMBLY PROTEIN B"/>
    <property type="match status" value="1"/>
</dbReference>
<dbReference type="InterPro" id="IPR019734">
    <property type="entry name" value="TPR_rpt"/>
</dbReference>
<protein>
    <submittedName>
        <fullName evidence="4">Tetratricopeptide repeat protein</fullName>
    </submittedName>
</protein>